<dbReference type="AlphaFoldDB" id="A0A1Y2DU16"/>
<evidence type="ECO:0000313" key="2">
    <source>
        <dbReference type="EMBL" id="ORY62761.1"/>
    </source>
</evidence>
<feature type="compositionally biased region" description="Low complexity" evidence="1">
    <location>
        <begin position="254"/>
        <end position="282"/>
    </location>
</feature>
<feature type="compositionally biased region" description="Low complexity" evidence="1">
    <location>
        <begin position="223"/>
        <end position="237"/>
    </location>
</feature>
<feature type="region of interest" description="Disordered" evidence="1">
    <location>
        <begin position="343"/>
        <end position="384"/>
    </location>
</feature>
<evidence type="ECO:0000313" key="3">
    <source>
        <dbReference type="Proteomes" id="UP000193920"/>
    </source>
</evidence>
<feature type="compositionally biased region" description="Basic and acidic residues" evidence="1">
    <location>
        <begin position="702"/>
        <end position="715"/>
    </location>
</feature>
<feature type="region of interest" description="Disordered" evidence="1">
    <location>
        <begin position="694"/>
        <end position="731"/>
    </location>
</feature>
<feature type="region of interest" description="Disordered" evidence="1">
    <location>
        <begin position="466"/>
        <end position="534"/>
    </location>
</feature>
<feature type="compositionally biased region" description="Polar residues" evidence="1">
    <location>
        <begin position="160"/>
        <end position="169"/>
    </location>
</feature>
<feature type="compositionally biased region" description="Polar residues" evidence="1">
    <location>
        <begin position="350"/>
        <end position="384"/>
    </location>
</feature>
<dbReference type="STRING" id="1754190.A0A1Y2DU16"/>
<accession>A0A1Y2DU16</accession>
<proteinExistence type="predicted"/>
<dbReference type="EMBL" id="MCOG01000057">
    <property type="protein sequence ID" value="ORY62761.1"/>
    <property type="molecule type" value="Genomic_DNA"/>
</dbReference>
<gene>
    <name evidence="2" type="ORF">LY90DRAFT_668312</name>
</gene>
<feature type="region of interest" description="Disordered" evidence="1">
    <location>
        <begin position="439"/>
        <end position="458"/>
    </location>
</feature>
<comment type="caution">
    <text evidence="2">The sequence shown here is derived from an EMBL/GenBank/DDBJ whole genome shotgun (WGS) entry which is preliminary data.</text>
</comment>
<name>A0A1Y2DU16_9FUNG</name>
<dbReference type="Proteomes" id="UP000193920">
    <property type="component" value="Unassembled WGS sequence"/>
</dbReference>
<evidence type="ECO:0000256" key="1">
    <source>
        <dbReference type="SAM" id="MobiDB-lite"/>
    </source>
</evidence>
<feature type="compositionally biased region" description="Low complexity" evidence="1">
    <location>
        <begin position="294"/>
        <end position="309"/>
    </location>
</feature>
<dbReference type="OrthoDB" id="5595153at2759"/>
<feature type="compositionally biased region" description="Polar residues" evidence="1">
    <location>
        <begin position="283"/>
        <end position="293"/>
    </location>
</feature>
<keyword evidence="3" id="KW-1185">Reference proteome</keyword>
<protein>
    <submittedName>
        <fullName evidence="2">Uncharacterized protein</fullName>
    </submittedName>
</protein>
<feature type="region of interest" description="Disordered" evidence="1">
    <location>
        <begin position="143"/>
        <end position="169"/>
    </location>
</feature>
<feature type="compositionally biased region" description="Low complexity" evidence="1">
    <location>
        <begin position="468"/>
        <end position="484"/>
    </location>
</feature>
<feature type="region of interest" description="Disordered" evidence="1">
    <location>
        <begin position="219"/>
        <end position="324"/>
    </location>
</feature>
<reference evidence="2 3" key="1">
    <citation type="submission" date="2016-08" db="EMBL/GenBank/DDBJ databases">
        <title>A Parts List for Fungal Cellulosomes Revealed by Comparative Genomics.</title>
        <authorList>
            <consortium name="DOE Joint Genome Institute"/>
            <person name="Haitjema C.H."/>
            <person name="Gilmore S.P."/>
            <person name="Henske J.K."/>
            <person name="Solomon K.V."/>
            <person name="De Groot R."/>
            <person name="Kuo A."/>
            <person name="Mondo S.J."/>
            <person name="Salamov A.A."/>
            <person name="Labutti K."/>
            <person name="Zhao Z."/>
            <person name="Chiniquy J."/>
            <person name="Barry K."/>
            <person name="Brewer H.M."/>
            <person name="Purvine S.O."/>
            <person name="Wright A.T."/>
            <person name="Boxma B."/>
            <person name="Van Alen T."/>
            <person name="Hackstein J.H."/>
            <person name="Baker S.E."/>
            <person name="Grigoriev I.V."/>
            <person name="O'Malley M.A."/>
        </authorList>
    </citation>
    <scope>NUCLEOTIDE SEQUENCE [LARGE SCALE GENOMIC DNA]</scope>
    <source>
        <strain evidence="2 3">G1</strain>
    </source>
</reference>
<sequence>MLELKVAEQSIDFSNKNFSREIYIYHKKQEKFKNTVMGVHTIVSKKLYRLSDLTLEEYFRNRWKISRAQVYRFLDAEDFTFLPSHELLCRTLKQHAKCTEHIKILWKTVLNKVDDHLTSINSSLISNTWLELVKQGVVIPLPAQPKKTKKRSRKNDDFNDGSNSGENSNFKVIKIKHPNMNNDENKLAYNLLEYNENQINSNIKTNNSLRRSNRYDVMKSNHHSNNNYSMNNNNHNNQSKDKSRQFHSYEPLQSNASYNYNQSSSSSSSNNKYNNYSNDSLNPNYNINHEPPTSNYNNYPYYSSDANSNESIPPHNKVYPPSSIESINRRLPDINSLKNDILKKEDNDKNQNNYLNYPRNSQNDTSIYGINNEGGSNPSSSLMNKVSQTQNRNNLYHPIEPTSPNSNLPYNERYNYDRKNDLYKYRTNIVDDMKLMYDSSNNSKKLKPTKPDLYNKNNISEKYPFYQSSTSSSLPMPSSLSPNSKQQQSILNDIPLKIDHNNKPPPPSFDRNKNDYGYSSNSYPHLSPPPNRYNENPKINNMKEFNNQNIKNFDNSNYSKIPYSETTKYDIKNKKITENYLTNTISTQPQSSLSYYSNQHLPFENTSRDSYNIDDILSTSKKNNMLPVLPPLSALQKENNNNKSIAINNNINNNSNNNSFYDYERDNHNIDSNNNINIIKNETKDYDRSFLFSNNLNQQNNDNHKDKLKNKDIKSENQYNPYNTTNTHYSN</sequence>
<organism evidence="2 3">
    <name type="scientific">Neocallimastix californiae</name>
    <dbReference type="NCBI Taxonomy" id="1754190"/>
    <lineage>
        <taxon>Eukaryota</taxon>
        <taxon>Fungi</taxon>
        <taxon>Fungi incertae sedis</taxon>
        <taxon>Chytridiomycota</taxon>
        <taxon>Chytridiomycota incertae sedis</taxon>
        <taxon>Neocallimastigomycetes</taxon>
        <taxon>Neocallimastigales</taxon>
        <taxon>Neocallimastigaceae</taxon>
        <taxon>Neocallimastix</taxon>
    </lineage>
</organism>
<feature type="compositionally biased region" description="Polar residues" evidence="1">
    <location>
        <begin position="716"/>
        <end position="731"/>
    </location>
</feature>